<protein>
    <submittedName>
        <fullName evidence="1">Uncharacterized protein</fullName>
    </submittedName>
</protein>
<organism evidence="1 2">
    <name type="scientific">Bauhinia variegata</name>
    <name type="common">Purple orchid tree</name>
    <name type="synonym">Phanera variegata</name>
    <dbReference type="NCBI Taxonomy" id="167791"/>
    <lineage>
        <taxon>Eukaryota</taxon>
        <taxon>Viridiplantae</taxon>
        <taxon>Streptophyta</taxon>
        <taxon>Embryophyta</taxon>
        <taxon>Tracheophyta</taxon>
        <taxon>Spermatophyta</taxon>
        <taxon>Magnoliopsida</taxon>
        <taxon>eudicotyledons</taxon>
        <taxon>Gunneridae</taxon>
        <taxon>Pentapetalae</taxon>
        <taxon>rosids</taxon>
        <taxon>fabids</taxon>
        <taxon>Fabales</taxon>
        <taxon>Fabaceae</taxon>
        <taxon>Cercidoideae</taxon>
        <taxon>Cercideae</taxon>
        <taxon>Bauhiniinae</taxon>
        <taxon>Bauhinia</taxon>
    </lineage>
</organism>
<dbReference type="EMBL" id="CM039436">
    <property type="protein sequence ID" value="KAI4314952.1"/>
    <property type="molecule type" value="Genomic_DNA"/>
</dbReference>
<proteinExistence type="predicted"/>
<accession>A0ACB9LV78</accession>
<dbReference type="Proteomes" id="UP000828941">
    <property type="component" value="Chromosome 11"/>
</dbReference>
<comment type="caution">
    <text evidence="1">The sequence shown here is derived from an EMBL/GenBank/DDBJ whole genome shotgun (WGS) entry which is preliminary data.</text>
</comment>
<name>A0ACB9LV78_BAUVA</name>
<evidence type="ECO:0000313" key="1">
    <source>
        <dbReference type="EMBL" id="KAI4314952.1"/>
    </source>
</evidence>
<gene>
    <name evidence="1" type="ORF">L6164_027808</name>
</gene>
<reference evidence="1 2" key="1">
    <citation type="journal article" date="2022" name="DNA Res.">
        <title>Chromosomal-level genome assembly of the orchid tree Bauhinia variegata (Leguminosae; Cercidoideae) supports the allotetraploid origin hypothesis of Bauhinia.</title>
        <authorList>
            <person name="Zhong Y."/>
            <person name="Chen Y."/>
            <person name="Zheng D."/>
            <person name="Pang J."/>
            <person name="Liu Y."/>
            <person name="Luo S."/>
            <person name="Meng S."/>
            <person name="Qian L."/>
            <person name="Wei D."/>
            <person name="Dai S."/>
            <person name="Zhou R."/>
        </authorList>
    </citation>
    <scope>NUCLEOTIDE SEQUENCE [LARGE SCALE GENOMIC DNA]</scope>
    <source>
        <strain evidence="1">BV-YZ2020</strain>
    </source>
</reference>
<keyword evidence="2" id="KW-1185">Reference proteome</keyword>
<evidence type="ECO:0000313" key="2">
    <source>
        <dbReference type="Proteomes" id="UP000828941"/>
    </source>
</evidence>
<sequence length="108" mass="11917">MAQTKFIISLVLLALIFCLRFYSLEGRHLKMKNEGDHDQKETRENLVKHGEYVHGGGITRNEATLSPPSPTTLRTTDADGASPPNRDVEDFRPTSPGHSPGVGHSNHN</sequence>